<organism evidence="1">
    <name type="scientific">Rhizophagus irregularis (strain DAOM 181602 / DAOM 197198 / MUCL 43194)</name>
    <name type="common">Arbuscular mycorrhizal fungus</name>
    <name type="synonym">Glomus intraradices</name>
    <dbReference type="NCBI Taxonomy" id="747089"/>
    <lineage>
        <taxon>Eukaryota</taxon>
        <taxon>Fungi</taxon>
        <taxon>Fungi incertae sedis</taxon>
        <taxon>Mucoromycota</taxon>
        <taxon>Glomeromycotina</taxon>
        <taxon>Glomeromycetes</taxon>
        <taxon>Glomerales</taxon>
        <taxon>Glomeraceae</taxon>
        <taxon>Rhizophagus</taxon>
    </lineage>
</organism>
<sequence>MVSEYSGILLDNNIIGVHDINTSDSSSQVTGLASSSQIRYIRYEATMYERIY</sequence>
<dbReference type="EMBL" id="KI293070">
    <property type="protein sequence ID" value="ESA05393.1"/>
    <property type="molecule type" value="Genomic_DNA"/>
</dbReference>
<reference evidence="1" key="1">
    <citation type="submission" date="2013-07" db="EMBL/GenBank/DDBJ databases">
        <title>The genome of an arbuscular mycorrhizal fungus provides insights into the evolution of the oldest plant symbiosis.</title>
        <authorList>
            <consortium name="DOE Joint Genome Institute"/>
            <person name="Tisserant E."/>
            <person name="Malbreil M."/>
            <person name="Kuo A."/>
            <person name="Kohler A."/>
            <person name="Symeonidi A."/>
            <person name="Balestrini R."/>
            <person name="Charron P."/>
            <person name="Duensing N."/>
            <person name="Frei-dit-Frey N."/>
            <person name="Gianinazzi-Pearson V."/>
            <person name="Gilbert B."/>
            <person name="Handa Y."/>
            <person name="Hijri M."/>
            <person name="Kaul R."/>
            <person name="Kawaguchi M."/>
            <person name="Krajinski F."/>
            <person name="Lammers P."/>
            <person name="Lapierre D."/>
            <person name="Masclaux F.G."/>
            <person name="Murat C."/>
            <person name="Morin E."/>
            <person name="Ndikumana S."/>
            <person name="Pagni M."/>
            <person name="Petitpierre D."/>
            <person name="Requena N."/>
            <person name="Rosikiewicz P."/>
            <person name="Riley R."/>
            <person name="Saito K."/>
            <person name="San Clemente H."/>
            <person name="Shapiro H."/>
            <person name="van Tuinen D."/>
            <person name="Becard G."/>
            <person name="Bonfante P."/>
            <person name="Paszkowski U."/>
            <person name="Shachar-Hill Y."/>
            <person name="Young J.P."/>
            <person name="Sanders I.R."/>
            <person name="Henrissat B."/>
            <person name="Rensing S.A."/>
            <person name="Grigoriev I.V."/>
            <person name="Corradi N."/>
            <person name="Roux C."/>
            <person name="Martin F."/>
        </authorList>
    </citation>
    <scope>NUCLEOTIDE SEQUENCE</scope>
    <source>
        <strain evidence="1">DAOM 197198</strain>
    </source>
</reference>
<dbReference type="AlphaFoldDB" id="U9TGE3"/>
<accession>U9TGE3</accession>
<proteinExistence type="predicted"/>
<gene>
    <name evidence="1" type="ORF">GLOINDRAFT_35576</name>
</gene>
<evidence type="ECO:0000313" key="1">
    <source>
        <dbReference type="EMBL" id="ESA05393.1"/>
    </source>
</evidence>
<protein>
    <submittedName>
        <fullName evidence="1">Uncharacterized protein</fullName>
    </submittedName>
</protein>
<name>U9TGE3_RHIID</name>
<dbReference type="HOGENOM" id="CLU_3088444_0_0_1"/>